<evidence type="ECO:0000259" key="5">
    <source>
        <dbReference type="PROSITE" id="PS51987"/>
    </source>
</evidence>
<sequence length="449" mass="50685">MNENNIMNKDKILQLVQENRIDTVIVYVNDNSNINRSRFVSIDHFLSKVIDAGLGLSSAVFSFDTKGELNNDIGNGYLGGFPSWIIKPDISTFSVVPYLNNTARVIGDLYYSPSVPAEIAPRNVLKKVISLYKDEGIIIKGAFEFEFFIFQKNCQSDINPIFGGKQCYSEVHESGMLEIFKDIMHNLSEIGAGPEIANTEYASGQLEVTNSPFYGVEIADMATYYKMSIKEIVKKRNLIASFMPKPKVDQSGSGAHLHISFYDTNGKNLFIDEKSPDGLSKLCHNFIAGQLEHGNSMCCLANPTVNSYKRLLEYSFAPATITWGYEHRGAMIRVPFSRNENTRIENKLPGSDTNPYITLATILAAGLDGIKNKMKPPEPCNGYTAYESKFDKLPNSLIAAVNELKKDTYFKSILGEEFIKQYISLREFEWNRYSKHISDWEIEEYLEQI</sequence>
<dbReference type="GO" id="GO:0016020">
    <property type="term" value="C:membrane"/>
    <property type="evidence" value="ECO:0007669"/>
    <property type="project" value="TreeGrafter"/>
</dbReference>
<evidence type="ECO:0000256" key="4">
    <source>
        <dbReference type="RuleBase" id="RU000384"/>
    </source>
</evidence>
<dbReference type="InterPro" id="IPR036651">
    <property type="entry name" value="Gln_synt_N_sf"/>
</dbReference>
<dbReference type="Pfam" id="PF00120">
    <property type="entry name" value="Gln-synt_C"/>
    <property type="match status" value="1"/>
</dbReference>
<dbReference type="InterPro" id="IPR008146">
    <property type="entry name" value="Gln_synth_cat_dom"/>
</dbReference>
<dbReference type="Proteomes" id="UP000190285">
    <property type="component" value="Unassembled WGS sequence"/>
</dbReference>
<dbReference type="RefSeq" id="WP_079495479.1">
    <property type="nucleotide sequence ID" value="NZ_FUZT01000017.1"/>
</dbReference>
<dbReference type="Gene3D" id="3.30.590.10">
    <property type="entry name" value="Glutamine synthetase/guanido kinase, catalytic domain"/>
    <property type="match status" value="1"/>
</dbReference>
<name>A0A1T5MK43_9FIRM</name>
<dbReference type="EC" id="6.3.1.2" evidence="2"/>
<evidence type="ECO:0000256" key="1">
    <source>
        <dbReference type="ARBA" id="ARBA00009897"/>
    </source>
</evidence>
<gene>
    <name evidence="6" type="ORF">SAMN02194393_04913</name>
</gene>
<proteinExistence type="inferred from homology"/>
<dbReference type="PANTHER" id="PTHR43407:SF1">
    <property type="entry name" value="LENGSIN"/>
    <property type="match status" value="1"/>
</dbReference>
<comment type="similarity">
    <text evidence="1 3 4">Belongs to the glutamine synthetase family.</text>
</comment>
<dbReference type="Gene3D" id="3.10.20.70">
    <property type="entry name" value="Glutamine synthetase, N-terminal domain"/>
    <property type="match status" value="1"/>
</dbReference>
<dbReference type="SUPFAM" id="SSF54368">
    <property type="entry name" value="Glutamine synthetase, N-terminal domain"/>
    <property type="match status" value="1"/>
</dbReference>
<dbReference type="GO" id="GO:0005737">
    <property type="term" value="C:cytoplasm"/>
    <property type="evidence" value="ECO:0007669"/>
    <property type="project" value="TreeGrafter"/>
</dbReference>
<dbReference type="GO" id="GO:0004356">
    <property type="term" value="F:glutamine synthetase activity"/>
    <property type="evidence" value="ECO:0007669"/>
    <property type="project" value="UniProtKB-EC"/>
</dbReference>
<evidence type="ECO:0000256" key="2">
    <source>
        <dbReference type="ARBA" id="ARBA00012937"/>
    </source>
</evidence>
<dbReference type="InterPro" id="IPR014746">
    <property type="entry name" value="Gln_synth/guanido_kin_cat_dom"/>
</dbReference>
<dbReference type="STRING" id="36842.SAMN02194393_04913"/>
<dbReference type="EMBL" id="FUZT01000017">
    <property type="protein sequence ID" value="SKC88575.1"/>
    <property type="molecule type" value="Genomic_DNA"/>
</dbReference>
<evidence type="ECO:0000256" key="3">
    <source>
        <dbReference type="PROSITE-ProRule" id="PRU01331"/>
    </source>
</evidence>
<dbReference type="SUPFAM" id="SSF55931">
    <property type="entry name" value="Glutamine synthetase/guanido kinase"/>
    <property type="match status" value="1"/>
</dbReference>
<dbReference type="PROSITE" id="PS51987">
    <property type="entry name" value="GS_CATALYTIC"/>
    <property type="match status" value="1"/>
</dbReference>
<dbReference type="SMART" id="SM01230">
    <property type="entry name" value="Gln-synt_C"/>
    <property type="match status" value="1"/>
</dbReference>
<dbReference type="AlphaFoldDB" id="A0A1T5MK43"/>
<protein>
    <recommendedName>
        <fullName evidence="2">glutamine synthetase</fullName>
        <ecNumber evidence="2">6.3.1.2</ecNumber>
    </recommendedName>
</protein>
<keyword evidence="7" id="KW-1185">Reference proteome</keyword>
<feature type="domain" description="GS catalytic" evidence="5">
    <location>
        <begin position="121"/>
        <end position="449"/>
    </location>
</feature>
<reference evidence="6 7" key="1">
    <citation type="submission" date="2017-02" db="EMBL/GenBank/DDBJ databases">
        <authorList>
            <person name="Peterson S.W."/>
        </authorList>
    </citation>
    <scope>NUCLEOTIDE SEQUENCE [LARGE SCALE GENOMIC DNA]</scope>
    <source>
        <strain evidence="6 7">M1</strain>
    </source>
</reference>
<dbReference type="GO" id="GO:0006542">
    <property type="term" value="P:glutamine biosynthetic process"/>
    <property type="evidence" value="ECO:0007669"/>
    <property type="project" value="InterPro"/>
</dbReference>
<evidence type="ECO:0000313" key="7">
    <source>
        <dbReference type="Proteomes" id="UP000190285"/>
    </source>
</evidence>
<dbReference type="PANTHER" id="PTHR43407">
    <property type="entry name" value="GLUTAMINE SYNTHETASE"/>
    <property type="match status" value="1"/>
</dbReference>
<evidence type="ECO:0000313" key="6">
    <source>
        <dbReference type="EMBL" id="SKC88575.1"/>
    </source>
</evidence>
<accession>A0A1T5MK43</accession>
<organism evidence="6 7">
    <name type="scientific">Maledivibacter halophilus</name>
    <dbReference type="NCBI Taxonomy" id="36842"/>
    <lineage>
        <taxon>Bacteria</taxon>
        <taxon>Bacillati</taxon>
        <taxon>Bacillota</taxon>
        <taxon>Clostridia</taxon>
        <taxon>Peptostreptococcales</taxon>
        <taxon>Caminicellaceae</taxon>
        <taxon>Maledivibacter</taxon>
    </lineage>
</organism>